<name>A0AA37S9K7_9GAMM</name>
<organism evidence="4 5">
    <name type="scientific">Litoribrevibacter albus</name>
    <dbReference type="NCBI Taxonomy" id="1473156"/>
    <lineage>
        <taxon>Bacteria</taxon>
        <taxon>Pseudomonadati</taxon>
        <taxon>Pseudomonadota</taxon>
        <taxon>Gammaproteobacteria</taxon>
        <taxon>Oceanospirillales</taxon>
        <taxon>Oceanospirillaceae</taxon>
        <taxon>Litoribrevibacter</taxon>
    </lineage>
</organism>
<evidence type="ECO:0000313" key="5">
    <source>
        <dbReference type="Proteomes" id="UP001161389"/>
    </source>
</evidence>
<dbReference type="Proteomes" id="UP001161389">
    <property type="component" value="Unassembled WGS sequence"/>
</dbReference>
<keyword evidence="5" id="KW-1185">Reference proteome</keyword>
<sequence>MIRPIQSSDAAQIAAIYNHYIENSAATFEEETVTSTEMESRIETVLNSGLPWLVAEENGEIVGYAYAKPWNPRTAYRHTVEVSIYIANGGATKGTGSRLYEALFERLKAQSIRAVISVITLPNPASVAIHEKFGMTQVGHFRQVGYKFGQWIDVGYWQLLLDE</sequence>
<dbReference type="RefSeq" id="WP_284380309.1">
    <property type="nucleotide sequence ID" value="NZ_BSNM01000009.1"/>
</dbReference>
<dbReference type="InterPro" id="IPR016181">
    <property type="entry name" value="Acyl_CoA_acyltransferase"/>
</dbReference>
<dbReference type="EMBL" id="BSNM01000009">
    <property type="protein sequence ID" value="GLQ30886.1"/>
    <property type="molecule type" value="Genomic_DNA"/>
</dbReference>
<dbReference type="PROSITE" id="PS51186">
    <property type="entry name" value="GNAT"/>
    <property type="match status" value="1"/>
</dbReference>
<dbReference type="SUPFAM" id="SSF55729">
    <property type="entry name" value="Acyl-CoA N-acyltransferases (Nat)"/>
    <property type="match status" value="1"/>
</dbReference>
<evidence type="ECO:0000313" key="4">
    <source>
        <dbReference type="EMBL" id="GLQ30886.1"/>
    </source>
</evidence>
<comment type="caution">
    <text evidence="4">The sequence shown here is derived from an EMBL/GenBank/DDBJ whole genome shotgun (WGS) entry which is preliminary data.</text>
</comment>
<protein>
    <submittedName>
        <fullName evidence="4">Hypothetical phosphinothricin N-acetyltransferase</fullName>
    </submittedName>
</protein>
<dbReference type="AlphaFoldDB" id="A0AA37S9K7"/>
<proteinExistence type="predicted"/>
<feature type="domain" description="N-acetyltransferase" evidence="3">
    <location>
        <begin position="1"/>
        <end position="162"/>
    </location>
</feature>
<keyword evidence="1" id="KW-0808">Transferase</keyword>
<dbReference type="CDD" id="cd04301">
    <property type="entry name" value="NAT_SF"/>
    <property type="match status" value="1"/>
</dbReference>
<dbReference type="PANTHER" id="PTHR43072">
    <property type="entry name" value="N-ACETYLTRANSFERASE"/>
    <property type="match status" value="1"/>
</dbReference>
<dbReference type="Pfam" id="PF13420">
    <property type="entry name" value="Acetyltransf_4"/>
    <property type="match status" value="1"/>
</dbReference>
<evidence type="ECO:0000256" key="1">
    <source>
        <dbReference type="ARBA" id="ARBA00022679"/>
    </source>
</evidence>
<dbReference type="InterPro" id="IPR000182">
    <property type="entry name" value="GNAT_dom"/>
</dbReference>
<dbReference type="GO" id="GO:0016747">
    <property type="term" value="F:acyltransferase activity, transferring groups other than amino-acyl groups"/>
    <property type="evidence" value="ECO:0007669"/>
    <property type="project" value="InterPro"/>
</dbReference>
<gene>
    <name evidence="4" type="ORF">GCM10007876_13650</name>
</gene>
<keyword evidence="2" id="KW-0012">Acyltransferase</keyword>
<dbReference type="PANTHER" id="PTHR43072:SF23">
    <property type="entry name" value="UPF0039 PROTEIN C11D3.02C"/>
    <property type="match status" value="1"/>
</dbReference>
<accession>A0AA37S9K7</accession>
<reference evidence="4" key="2">
    <citation type="submission" date="2023-01" db="EMBL/GenBank/DDBJ databases">
        <title>Draft genome sequence of Litoribrevibacter albus strain NBRC 110071.</title>
        <authorList>
            <person name="Sun Q."/>
            <person name="Mori K."/>
        </authorList>
    </citation>
    <scope>NUCLEOTIDE SEQUENCE</scope>
    <source>
        <strain evidence="4">NBRC 110071</strain>
    </source>
</reference>
<dbReference type="Gene3D" id="3.40.630.30">
    <property type="match status" value="1"/>
</dbReference>
<evidence type="ECO:0000259" key="3">
    <source>
        <dbReference type="PROSITE" id="PS51186"/>
    </source>
</evidence>
<evidence type="ECO:0000256" key="2">
    <source>
        <dbReference type="ARBA" id="ARBA00023315"/>
    </source>
</evidence>
<reference evidence="4" key="1">
    <citation type="journal article" date="2014" name="Int. J. Syst. Evol. Microbiol.">
        <title>Complete genome sequence of Corynebacterium casei LMG S-19264T (=DSM 44701T), isolated from a smear-ripened cheese.</title>
        <authorList>
            <consortium name="US DOE Joint Genome Institute (JGI-PGF)"/>
            <person name="Walter F."/>
            <person name="Albersmeier A."/>
            <person name="Kalinowski J."/>
            <person name="Ruckert C."/>
        </authorList>
    </citation>
    <scope>NUCLEOTIDE SEQUENCE</scope>
    <source>
        <strain evidence="4">NBRC 110071</strain>
    </source>
</reference>